<evidence type="ECO:0000259" key="1">
    <source>
        <dbReference type="Pfam" id="PF06985"/>
    </source>
</evidence>
<dbReference type="Proteomes" id="UP001161017">
    <property type="component" value="Unassembled WGS sequence"/>
</dbReference>
<dbReference type="PANTHER" id="PTHR24148:SF73">
    <property type="entry name" value="HET DOMAIN PROTEIN (AFU_ORTHOLOGUE AFUA_8G01020)"/>
    <property type="match status" value="1"/>
</dbReference>
<proteinExistence type="predicted"/>
<dbReference type="EMBL" id="JAPUFD010000024">
    <property type="protein sequence ID" value="MDI1493208.1"/>
    <property type="molecule type" value="Genomic_DNA"/>
</dbReference>
<keyword evidence="3" id="KW-1185">Reference proteome</keyword>
<sequence length="247" mass="28330">MTRFSYEQRWAVYLDRYQVRALSAPPSILPLYSLELNRSRGFDHGPALVGEQIRLLSLECDSTREEPKVSLRIYDLTSQVCVDVPGYEITNDVATLPVTDPEARHHPYIALSYMWGSADCPSDVETIKVNGQDFAVRRNLSQFLEDLHDRSVRGWYFIDAICINRNSDDERSKQVAVMSRIYGSAGQVVIWLGGSRKWKDAKALGDVVSVENTPSWSEPKWSTFISLRADPYWGRLWILQELRLARQ</sequence>
<accession>A0AA43QYF8</accession>
<dbReference type="PANTHER" id="PTHR24148">
    <property type="entry name" value="ANKYRIN REPEAT DOMAIN-CONTAINING PROTEIN 39 HOMOLOG-RELATED"/>
    <property type="match status" value="1"/>
</dbReference>
<dbReference type="InterPro" id="IPR010730">
    <property type="entry name" value="HET"/>
</dbReference>
<feature type="domain" description="Heterokaryon incompatibility" evidence="1">
    <location>
        <begin position="108"/>
        <end position="241"/>
    </location>
</feature>
<dbReference type="InterPro" id="IPR052895">
    <property type="entry name" value="HetReg/Transcr_Mod"/>
</dbReference>
<gene>
    <name evidence="2" type="ORF">OHK93_004996</name>
</gene>
<reference evidence="2" key="1">
    <citation type="journal article" date="2023" name="Genome Biol. Evol.">
        <title>First Whole Genome Sequence and Flow Cytometry Genome Size Data for the Lichen-Forming Fungus Ramalina farinacea (Ascomycota).</title>
        <authorList>
            <person name="Llewellyn T."/>
            <person name="Mian S."/>
            <person name="Hill R."/>
            <person name="Leitch I.J."/>
            <person name="Gaya E."/>
        </authorList>
    </citation>
    <scope>NUCLEOTIDE SEQUENCE</scope>
    <source>
        <strain evidence="2">LIQ254RAFAR</strain>
    </source>
</reference>
<organism evidence="2 3">
    <name type="scientific">Ramalina farinacea</name>
    <dbReference type="NCBI Taxonomy" id="258253"/>
    <lineage>
        <taxon>Eukaryota</taxon>
        <taxon>Fungi</taxon>
        <taxon>Dikarya</taxon>
        <taxon>Ascomycota</taxon>
        <taxon>Pezizomycotina</taxon>
        <taxon>Lecanoromycetes</taxon>
        <taxon>OSLEUM clade</taxon>
        <taxon>Lecanoromycetidae</taxon>
        <taxon>Lecanorales</taxon>
        <taxon>Lecanorineae</taxon>
        <taxon>Ramalinaceae</taxon>
        <taxon>Ramalina</taxon>
    </lineage>
</organism>
<evidence type="ECO:0000313" key="2">
    <source>
        <dbReference type="EMBL" id="MDI1493208.1"/>
    </source>
</evidence>
<comment type="caution">
    <text evidence="2">The sequence shown here is derived from an EMBL/GenBank/DDBJ whole genome shotgun (WGS) entry which is preliminary data.</text>
</comment>
<protein>
    <recommendedName>
        <fullName evidence="1">Heterokaryon incompatibility domain-containing protein</fullName>
    </recommendedName>
</protein>
<dbReference type="AlphaFoldDB" id="A0AA43QYF8"/>
<name>A0AA43QYF8_9LECA</name>
<evidence type="ECO:0000313" key="3">
    <source>
        <dbReference type="Proteomes" id="UP001161017"/>
    </source>
</evidence>
<dbReference type="Pfam" id="PF06985">
    <property type="entry name" value="HET"/>
    <property type="match status" value="1"/>
</dbReference>